<proteinExistence type="inferred from homology"/>
<comment type="function">
    <text evidence="5">Associates with the EF-Tu.GDP complex and induces the exchange of GDP to GTP. It remains bound to the aminoacyl-tRNA.EF-Tu.GTP complex up to the GTP hydrolysis stage on the ribosome.</text>
</comment>
<evidence type="ECO:0000259" key="6">
    <source>
        <dbReference type="Pfam" id="PF00889"/>
    </source>
</evidence>
<evidence type="ECO:0000313" key="7">
    <source>
        <dbReference type="EMBL" id="OHA23876.1"/>
    </source>
</evidence>
<dbReference type="Gene3D" id="3.30.479.20">
    <property type="entry name" value="Elongation factor Ts, dimerisation domain"/>
    <property type="match status" value="1"/>
</dbReference>
<gene>
    <name evidence="5" type="primary">tsf</name>
    <name evidence="7" type="ORF">A3C72_03150</name>
</gene>
<comment type="caution">
    <text evidence="7">The sequence shown here is derived from an EMBL/GenBank/DDBJ whole genome shotgun (WGS) entry which is preliminary data.</text>
</comment>
<dbReference type="Gene3D" id="1.10.8.10">
    <property type="entry name" value="DNA helicase RuvA subunit, C-terminal domain"/>
    <property type="match status" value="1"/>
</dbReference>
<dbReference type="InterPro" id="IPR001816">
    <property type="entry name" value="Transl_elong_EFTs/EF1B"/>
</dbReference>
<dbReference type="CDD" id="cd14275">
    <property type="entry name" value="UBA_EF-Ts"/>
    <property type="match status" value="1"/>
</dbReference>
<dbReference type="STRING" id="1802306.A3C72_03150"/>
<evidence type="ECO:0000313" key="8">
    <source>
        <dbReference type="Proteomes" id="UP000177130"/>
    </source>
</evidence>
<comment type="similarity">
    <text evidence="1 5">Belongs to the EF-Ts family.</text>
</comment>
<sequence length="194" mass="21412">MFTTEDVKKLRDQTGISIMQCRKALEEAGGNFDKATLILRKKGADVAAKKADRTLAAGVVASYIHGNGGIGSMVELYCETDFVSGNEDFKKLAYDIAMHVAASNPEFLKADDITEDAKNLAKEVFQKEVEGKPADMKAKILDGKLKAYFSERVLLDQPFIKNPELSVRGLIEGAVQKFGEKIEIGKFTRFSIKR</sequence>
<dbReference type="Gene3D" id="1.10.286.20">
    <property type="match status" value="1"/>
</dbReference>
<protein>
    <recommendedName>
        <fullName evidence="2 5">Elongation factor Ts</fullName>
        <shortName evidence="5">EF-Ts</shortName>
    </recommendedName>
</protein>
<evidence type="ECO:0000256" key="4">
    <source>
        <dbReference type="ARBA" id="ARBA00022917"/>
    </source>
</evidence>
<dbReference type="GO" id="GO:0003746">
    <property type="term" value="F:translation elongation factor activity"/>
    <property type="evidence" value="ECO:0007669"/>
    <property type="project" value="UniProtKB-UniRule"/>
</dbReference>
<organism evidence="7 8">
    <name type="scientific">Candidatus Taylorbacteria bacterium RIFCSPHIGHO2_02_FULL_43_32b</name>
    <dbReference type="NCBI Taxonomy" id="1802306"/>
    <lineage>
        <taxon>Bacteria</taxon>
        <taxon>Candidatus Tayloriibacteriota</taxon>
    </lineage>
</organism>
<dbReference type="SUPFAM" id="SSF46934">
    <property type="entry name" value="UBA-like"/>
    <property type="match status" value="1"/>
</dbReference>
<evidence type="ECO:0000256" key="3">
    <source>
        <dbReference type="ARBA" id="ARBA00022768"/>
    </source>
</evidence>
<evidence type="ECO:0000256" key="1">
    <source>
        <dbReference type="ARBA" id="ARBA00005532"/>
    </source>
</evidence>
<dbReference type="FunFam" id="1.10.8.10:FF:000001">
    <property type="entry name" value="Elongation factor Ts"/>
    <property type="match status" value="1"/>
</dbReference>
<dbReference type="EMBL" id="MHRK01000023">
    <property type="protein sequence ID" value="OHA23876.1"/>
    <property type="molecule type" value="Genomic_DNA"/>
</dbReference>
<keyword evidence="5" id="KW-0963">Cytoplasm</keyword>
<dbReference type="PANTHER" id="PTHR11741">
    <property type="entry name" value="ELONGATION FACTOR TS"/>
    <property type="match status" value="1"/>
</dbReference>
<dbReference type="Proteomes" id="UP000177130">
    <property type="component" value="Unassembled WGS sequence"/>
</dbReference>
<dbReference type="GO" id="GO:0005737">
    <property type="term" value="C:cytoplasm"/>
    <property type="evidence" value="ECO:0007669"/>
    <property type="project" value="UniProtKB-SubCell"/>
</dbReference>
<dbReference type="InterPro" id="IPR036402">
    <property type="entry name" value="EF-Ts_dimer_sf"/>
</dbReference>
<evidence type="ECO:0000256" key="2">
    <source>
        <dbReference type="ARBA" id="ARBA00016956"/>
    </source>
</evidence>
<dbReference type="PANTHER" id="PTHR11741:SF0">
    <property type="entry name" value="ELONGATION FACTOR TS, MITOCHONDRIAL"/>
    <property type="match status" value="1"/>
</dbReference>
<name>A0A1G2MJ21_9BACT</name>
<comment type="subcellular location">
    <subcellularLocation>
        <location evidence="5">Cytoplasm</location>
    </subcellularLocation>
</comment>
<dbReference type="HAMAP" id="MF_00050">
    <property type="entry name" value="EF_Ts"/>
    <property type="match status" value="1"/>
</dbReference>
<keyword evidence="4 5" id="KW-0648">Protein biosynthesis</keyword>
<dbReference type="Pfam" id="PF00889">
    <property type="entry name" value="EF_TS"/>
    <property type="match status" value="1"/>
</dbReference>
<keyword evidence="3 5" id="KW-0251">Elongation factor</keyword>
<dbReference type="AlphaFoldDB" id="A0A1G2MJ21"/>
<dbReference type="SUPFAM" id="SSF54713">
    <property type="entry name" value="Elongation factor Ts (EF-Ts), dimerisation domain"/>
    <property type="match status" value="1"/>
</dbReference>
<accession>A0A1G2MJ21</accession>
<dbReference type="InterPro" id="IPR014039">
    <property type="entry name" value="Transl_elong_EFTs/EF1B_dimer"/>
</dbReference>
<dbReference type="InterPro" id="IPR009060">
    <property type="entry name" value="UBA-like_sf"/>
</dbReference>
<reference evidence="7 8" key="1">
    <citation type="journal article" date="2016" name="Nat. Commun.">
        <title>Thousands of microbial genomes shed light on interconnected biogeochemical processes in an aquifer system.</title>
        <authorList>
            <person name="Anantharaman K."/>
            <person name="Brown C.T."/>
            <person name="Hug L.A."/>
            <person name="Sharon I."/>
            <person name="Castelle C.J."/>
            <person name="Probst A.J."/>
            <person name="Thomas B.C."/>
            <person name="Singh A."/>
            <person name="Wilkins M.J."/>
            <person name="Karaoz U."/>
            <person name="Brodie E.L."/>
            <person name="Williams K.H."/>
            <person name="Hubbard S.S."/>
            <person name="Banfield J.F."/>
        </authorList>
    </citation>
    <scope>NUCLEOTIDE SEQUENCE [LARGE SCALE GENOMIC DNA]</scope>
</reference>
<feature type="region of interest" description="Involved in Mg(2+) ion dislocation from EF-Tu" evidence="5">
    <location>
        <begin position="80"/>
        <end position="83"/>
    </location>
</feature>
<evidence type="ECO:0000256" key="5">
    <source>
        <dbReference type="HAMAP-Rule" id="MF_00050"/>
    </source>
</evidence>
<feature type="domain" description="Translation elongation factor EFTs/EF1B dimerisation" evidence="6">
    <location>
        <begin position="49"/>
        <end position="192"/>
    </location>
</feature>